<dbReference type="PANTHER" id="PTHR10000">
    <property type="entry name" value="PHOSPHOSERINE PHOSPHATASE"/>
    <property type="match status" value="1"/>
</dbReference>
<dbReference type="Gene3D" id="3.30.1240.10">
    <property type="match status" value="1"/>
</dbReference>
<dbReference type="OrthoDB" id="9810101at2"/>
<keyword evidence="2" id="KW-1185">Reference proteome</keyword>
<dbReference type="Gene3D" id="3.40.50.1000">
    <property type="entry name" value="HAD superfamily/HAD-like"/>
    <property type="match status" value="1"/>
</dbReference>
<dbReference type="GO" id="GO:0000287">
    <property type="term" value="F:magnesium ion binding"/>
    <property type="evidence" value="ECO:0007669"/>
    <property type="project" value="TreeGrafter"/>
</dbReference>
<dbReference type="InterPro" id="IPR023214">
    <property type="entry name" value="HAD_sf"/>
</dbReference>
<dbReference type="SUPFAM" id="SSF56784">
    <property type="entry name" value="HAD-like"/>
    <property type="match status" value="1"/>
</dbReference>
<organism evidence="1 2">
    <name type="scientific">Lactonifactor longoviformis DSM 17459</name>
    <dbReference type="NCBI Taxonomy" id="1122155"/>
    <lineage>
        <taxon>Bacteria</taxon>
        <taxon>Bacillati</taxon>
        <taxon>Bacillota</taxon>
        <taxon>Clostridia</taxon>
        <taxon>Eubacteriales</taxon>
        <taxon>Clostridiaceae</taxon>
        <taxon>Lactonifactor</taxon>
    </lineage>
</organism>
<dbReference type="PROSITE" id="PS01229">
    <property type="entry name" value="COF_2"/>
    <property type="match status" value="1"/>
</dbReference>
<protein>
    <recommendedName>
        <fullName evidence="3">Cof subfamily of IIB subfamily of haloacid dehalogenase superfamily/HAD-superfamily hydrolase, subfamily IIB</fullName>
    </recommendedName>
</protein>
<evidence type="ECO:0000313" key="1">
    <source>
        <dbReference type="EMBL" id="SHE58893.1"/>
    </source>
</evidence>
<gene>
    <name evidence="1" type="ORF">SAMN02745158_00930</name>
</gene>
<dbReference type="InterPro" id="IPR036412">
    <property type="entry name" value="HAD-like_sf"/>
</dbReference>
<reference evidence="1 2" key="1">
    <citation type="submission" date="2016-11" db="EMBL/GenBank/DDBJ databases">
        <authorList>
            <person name="Jaros S."/>
            <person name="Januszkiewicz K."/>
            <person name="Wedrychowicz H."/>
        </authorList>
    </citation>
    <scope>NUCLEOTIDE SEQUENCE [LARGE SCALE GENOMIC DNA]</scope>
    <source>
        <strain evidence="1 2">DSM 17459</strain>
    </source>
</reference>
<accession>A0A1M4UQL1</accession>
<dbReference type="STRING" id="1122155.SAMN02745158_00930"/>
<dbReference type="NCBIfam" id="TIGR01484">
    <property type="entry name" value="HAD-SF-IIB"/>
    <property type="match status" value="1"/>
</dbReference>
<dbReference type="RefSeq" id="WP_072849426.1">
    <property type="nucleotide sequence ID" value="NZ_FQVI01000003.1"/>
</dbReference>
<name>A0A1M4UQL1_9CLOT</name>
<dbReference type="GO" id="GO:0016791">
    <property type="term" value="F:phosphatase activity"/>
    <property type="evidence" value="ECO:0007669"/>
    <property type="project" value="TreeGrafter"/>
</dbReference>
<evidence type="ECO:0000313" key="2">
    <source>
        <dbReference type="Proteomes" id="UP000184245"/>
    </source>
</evidence>
<dbReference type="EMBL" id="FQVI01000003">
    <property type="protein sequence ID" value="SHE58893.1"/>
    <property type="molecule type" value="Genomic_DNA"/>
</dbReference>
<dbReference type="GO" id="GO:0005829">
    <property type="term" value="C:cytosol"/>
    <property type="evidence" value="ECO:0007669"/>
    <property type="project" value="TreeGrafter"/>
</dbReference>
<dbReference type="PANTHER" id="PTHR10000:SF8">
    <property type="entry name" value="HAD SUPERFAMILY HYDROLASE-LIKE, TYPE 3"/>
    <property type="match status" value="1"/>
</dbReference>
<proteinExistence type="predicted"/>
<dbReference type="Pfam" id="PF08282">
    <property type="entry name" value="Hydrolase_3"/>
    <property type="match status" value="1"/>
</dbReference>
<evidence type="ECO:0008006" key="3">
    <source>
        <dbReference type="Google" id="ProtNLM"/>
    </source>
</evidence>
<sequence length="278" mass="31419">MTSKTLYVSDLDGTLLNRQKQVTKYTADTINQCIKRGMNFTVATARMPYGCDYRLRDIRINTPGILTNGVFLYDFEAEKIIAAEEIAAQSAETVVDIFQKNGLSCFVYTYGHQGISICYGHKKLEEQTQYYSDRAIEKCAQVELTEDLKGAAGSGKAVYITYTGEKKLLEPVCRDLDRVEGIAYSFYLNVYNDLYCLEVFSRKASKRNALLKLKEMTGCSELVVFGDNLNDISMIEIADRSYAPENALHEVKEMVTQVLADCDHDGVARFLAEEWEIK</sequence>
<dbReference type="Proteomes" id="UP000184245">
    <property type="component" value="Unassembled WGS sequence"/>
</dbReference>
<dbReference type="AlphaFoldDB" id="A0A1M4UQL1"/>
<dbReference type="InterPro" id="IPR006379">
    <property type="entry name" value="HAD-SF_hydro_IIB"/>
</dbReference>